<keyword evidence="3" id="KW-1185">Reference proteome</keyword>
<evidence type="ECO:0000313" key="2">
    <source>
        <dbReference type="EMBL" id="KIT16912.1"/>
    </source>
</evidence>
<organism evidence="2 3">
    <name type="scientific">Jannaschia aquimarina</name>
    <dbReference type="NCBI Taxonomy" id="935700"/>
    <lineage>
        <taxon>Bacteria</taxon>
        <taxon>Pseudomonadati</taxon>
        <taxon>Pseudomonadota</taxon>
        <taxon>Alphaproteobacteria</taxon>
        <taxon>Rhodobacterales</taxon>
        <taxon>Roseobacteraceae</taxon>
        <taxon>Jannaschia</taxon>
    </lineage>
</organism>
<keyword evidence="1" id="KW-1133">Transmembrane helix</keyword>
<name>A0A0D1CQ84_9RHOB</name>
<dbReference type="OrthoDB" id="7658528at2"/>
<comment type="caution">
    <text evidence="2">The sequence shown here is derived from an EMBL/GenBank/DDBJ whole genome shotgun (WGS) entry which is preliminary data.</text>
</comment>
<dbReference type="RefSeq" id="WP_043918242.1">
    <property type="nucleotide sequence ID" value="NZ_FZPF01000006.1"/>
</dbReference>
<reference evidence="2 3" key="1">
    <citation type="submission" date="2015-02" db="EMBL/GenBank/DDBJ databases">
        <title>Genome Sequence of Jannaschia aquimarina DSM28248, a member of the Roseobacter clade.</title>
        <authorList>
            <person name="Voget S."/>
            <person name="Daniel R."/>
        </authorList>
    </citation>
    <scope>NUCLEOTIDE SEQUENCE [LARGE SCALE GENOMIC DNA]</scope>
    <source>
        <strain evidence="2 3">GSW-M26</strain>
    </source>
</reference>
<dbReference type="STRING" id="935700.jaqu_14110"/>
<sequence length="149" mass="16588">MQATAIDRETPSAPRVIPREFGPRSRFEAGILGAGLGMLALTLGIAAVEIYRAERPPTEADLHRLIISTEFDRSPCPDGWASDHARHHDLTEAQIAAWYLSDAMSRTDGEIVRETVAYLDNPQDYRWVDGLALTQTQITLCIAESRRLL</sequence>
<dbReference type="PATRIC" id="fig|935700.4.peg.1462"/>
<dbReference type="Proteomes" id="UP000032232">
    <property type="component" value="Unassembled WGS sequence"/>
</dbReference>
<proteinExistence type="predicted"/>
<evidence type="ECO:0000313" key="3">
    <source>
        <dbReference type="Proteomes" id="UP000032232"/>
    </source>
</evidence>
<dbReference type="EMBL" id="JYFE01000025">
    <property type="protein sequence ID" value="KIT16912.1"/>
    <property type="molecule type" value="Genomic_DNA"/>
</dbReference>
<evidence type="ECO:0000256" key="1">
    <source>
        <dbReference type="SAM" id="Phobius"/>
    </source>
</evidence>
<keyword evidence="1" id="KW-0812">Transmembrane</keyword>
<accession>A0A0D1CQ84</accession>
<dbReference type="AlphaFoldDB" id="A0A0D1CQ84"/>
<gene>
    <name evidence="2" type="ORF">jaqu_14110</name>
</gene>
<feature type="transmembrane region" description="Helical" evidence="1">
    <location>
        <begin position="29"/>
        <end position="48"/>
    </location>
</feature>
<keyword evidence="1" id="KW-0472">Membrane</keyword>
<protein>
    <submittedName>
        <fullName evidence="2">Uncharacterized protein</fullName>
    </submittedName>
</protein>